<gene>
    <name evidence="3" type="ORF">EM932_18630</name>
</gene>
<dbReference type="Pfam" id="PF02517">
    <property type="entry name" value="Rce1-like"/>
    <property type="match status" value="1"/>
</dbReference>
<evidence type="ECO:0000256" key="1">
    <source>
        <dbReference type="SAM" id="Phobius"/>
    </source>
</evidence>
<dbReference type="EMBL" id="SRSO01000036">
    <property type="protein sequence ID" value="TGV00711.1"/>
    <property type="molecule type" value="Genomic_DNA"/>
</dbReference>
<dbReference type="RefSeq" id="WP_135878719.1">
    <property type="nucleotide sequence ID" value="NZ_SRSO01000036.1"/>
</dbReference>
<name>A0A4S1DS03_9FLAO</name>
<dbReference type="GO" id="GO:0080120">
    <property type="term" value="P:CAAX-box protein maturation"/>
    <property type="evidence" value="ECO:0007669"/>
    <property type="project" value="UniProtKB-ARBA"/>
</dbReference>
<keyword evidence="1" id="KW-0472">Membrane</keyword>
<dbReference type="GO" id="GO:0008237">
    <property type="term" value="F:metallopeptidase activity"/>
    <property type="evidence" value="ECO:0007669"/>
    <property type="project" value="UniProtKB-KW"/>
</dbReference>
<evidence type="ECO:0000313" key="4">
    <source>
        <dbReference type="Proteomes" id="UP000307602"/>
    </source>
</evidence>
<reference evidence="3 4" key="1">
    <citation type="submission" date="2019-04" db="EMBL/GenBank/DDBJ databases">
        <authorList>
            <person name="Liu A."/>
        </authorList>
    </citation>
    <scope>NUCLEOTIDE SEQUENCE [LARGE SCALE GENOMIC DNA]</scope>
    <source>
        <strain evidence="3 4">RZ03</strain>
    </source>
</reference>
<accession>A0A4S1DS03</accession>
<evidence type="ECO:0000313" key="3">
    <source>
        <dbReference type="EMBL" id="TGV00711.1"/>
    </source>
</evidence>
<dbReference type="PANTHER" id="PTHR39430:SF1">
    <property type="entry name" value="PROTEASE"/>
    <property type="match status" value="1"/>
</dbReference>
<comment type="caution">
    <text evidence="3">The sequence shown here is derived from an EMBL/GenBank/DDBJ whole genome shotgun (WGS) entry which is preliminary data.</text>
</comment>
<dbReference type="AlphaFoldDB" id="A0A4S1DS03"/>
<proteinExistence type="predicted"/>
<keyword evidence="1" id="KW-0812">Transmembrane</keyword>
<dbReference type="GO" id="GO:0004175">
    <property type="term" value="F:endopeptidase activity"/>
    <property type="evidence" value="ECO:0007669"/>
    <property type="project" value="UniProtKB-ARBA"/>
</dbReference>
<dbReference type="PANTHER" id="PTHR39430">
    <property type="entry name" value="MEMBRANE-ASSOCIATED PROTEASE-RELATED"/>
    <property type="match status" value="1"/>
</dbReference>
<feature type="transmembrane region" description="Helical" evidence="1">
    <location>
        <begin position="77"/>
        <end position="97"/>
    </location>
</feature>
<dbReference type="GO" id="GO:0006508">
    <property type="term" value="P:proteolysis"/>
    <property type="evidence" value="ECO:0007669"/>
    <property type="project" value="UniProtKB-KW"/>
</dbReference>
<feature type="transmembrane region" description="Helical" evidence="1">
    <location>
        <begin position="155"/>
        <end position="176"/>
    </location>
</feature>
<keyword evidence="3" id="KW-0378">Hydrolase</keyword>
<feature type="transmembrane region" description="Helical" evidence="1">
    <location>
        <begin position="207"/>
        <end position="227"/>
    </location>
</feature>
<protein>
    <submittedName>
        <fullName evidence="3">CPBP family intramembrane metalloprotease</fullName>
    </submittedName>
</protein>
<dbReference type="InterPro" id="IPR003675">
    <property type="entry name" value="Rce1/LyrA-like_dom"/>
</dbReference>
<feature type="domain" description="CAAX prenyl protease 2/Lysostaphin resistance protein A-like" evidence="2">
    <location>
        <begin position="125"/>
        <end position="219"/>
    </location>
</feature>
<sequence length="229" mass="26332">MILKEKTTQINFKSYALDIFIYLSILFLVREINVFGHLGSVILGSIMALIVANWRMKKRDVSWKDLGLRKPENIKKQLWVGVSIIVAVLVMAIMTKVLKNYFPDVFPTNENTDNKFAYLKGNLLLFFSIIFFIWIESMLEELIDRGFLMNWLEGLLFNSSFKIGLAITIQAVLFGFRHSYDLSEISITTGLIGLFMGIGYYASGRNLWVLIIVHCILNTYSIGYLTFLK</sequence>
<dbReference type="OrthoDB" id="9807747at2"/>
<feature type="transmembrane region" description="Helical" evidence="1">
    <location>
        <begin position="182"/>
        <end position="202"/>
    </location>
</feature>
<dbReference type="Proteomes" id="UP000307602">
    <property type="component" value="Unassembled WGS sequence"/>
</dbReference>
<keyword evidence="3" id="KW-0645">Protease</keyword>
<evidence type="ECO:0000259" key="2">
    <source>
        <dbReference type="Pfam" id="PF02517"/>
    </source>
</evidence>
<feature type="transmembrane region" description="Helical" evidence="1">
    <location>
        <begin position="12"/>
        <end position="29"/>
    </location>
</feature>
<keyword evidence="4" id="KW-1185">Reference proteome</keyword>
<keyword evidence="3" id="KW-0482">Metalloprotease</keyword>
<organism evidence="3 4">
    <name type="scientific">Flavivirga rizhaonensis</name>
    <dbReference type="NCBI Taxonomy" id="2559571"/>
    <lineage>
        <taxon>Bacteria</taxon>
        <taxon>Pseudomonadati</taxon>
        <taxon>Bacteroidota</taxon>
        <taxon>Flavobacteriia</taxon>
        <taxon>Flavobacteriales</taxon>
        <taxon>Flavobacteriaceae</taxon>
        <taxon>Flavivirga</taxon>
    </lineage>
</organism>
<feature type="transmembrane region" description="Helical" evidence="1">
    <location>
        <begin position="35"/>
        <end position="56"/>
    </location>
</feature>
<keyword evidence="1" id="KW-1133">Transmembrane helix</keyword>
<feature type="transmembrane region" description="Helical" evidence="1">
    <location>
        <begin position="117"/>
        <end position="135"/>
    </location>
</feature>